<organism evidence="1 2">
    <name type="scientific">Roseburia inulinivorans</name>
    <dbReference type="NCBI Taxonomy" id="360807"/>
    <lineage>
        <taxon>Bacteria</taxon>
        <taxon>Bacillati</taxon>
        <taxon>Bacillota</taxon>
        <taxon>Clostridia</taxon>
        <taxon>Lachnospirales</taxon>
        <taxon>Lachnospiraceae</taxon>
        <taxon>Roseburia</taxon>
    </lineage>
</organism>
<accession>A0A173YMX9</accession>
<sequence length="416" mass="47712">MKFAAIKGQMGIWRYYVSALSFGEIAKYVSPITKEISNSDSYSNLLQRAITNNVSSITDYLLLQPERMFNALVLAVYDGNPEWSELDVEVEDYRTFSVGVLELTGDEIIFPVDGQHRVAGIKDALKKDSSLANEKVPIILIGHQNTLEGKRRTRRLFSTLNRRAKRVNENEIIALDEDDLVAITTREIAENHKLFSGERLVDCATKNIPSTNNIAFTSILTLYEITKIIYTEKCLEKGISKAKQEKGLLYRPSDDVVEEFILEVNKFWDTFMTNIPSIKEYISIDIQNLDHKYRSVEGGNLLFRPIALSQFVLAIFECKKRMQITIEEAITRIGKIPMEISKSPWKNLLWLEERGNINGRVKKKDLKLLMMFLVDETILSEKETEELVQYIMGVRDLDATEYDSILEMLREVASKN</sequence>
<evidence type="ECO:0000313" key="2">
    <source>
        <dbReference type="Proteomes" id="UP000095395"/>
    </source>
</evidence>
<dbReference type="AlphaFoldDB" id="A0A173YMX9"/>
<dbReference type="EMBL" id="CYYR01000005">
    <property type="protein sequence ID" value="CUN64930.1"/>
    <property type="molecule type" value="Genomic_DNA"/>
</dbReference>
<protein>
    <submittedName>
        <fullName evidence="1">DGQHR domain</fullName>
    </submittedName>
</protein>
<dbReference type="NCBIfam" id="TIGR03187">
    <property type="entry name" value="DGQHR"/>
    <property type="match status" value="1"/>
</dbReference>
<evidence type="ECO:0000313" key="1">
    <source>
        <dbReference type="EMBL" id="CUN64930.1"/>
    </source>
</evidence>
<reference evidence="1 2" key="1">
    <citation type="submission" date="2015-09" db="EMBL/GenBank/DDBJ databases">
        <authorList>
            <consortium name="Pathogen Informatics"/>
        </authorList>
    </citation>
    <scope>NUCLEOTIDE SEQUENCE [LARGE SCALE GENOMIC DNA]</scope>
    <source>
        <strain evidence="1 2">2789STDY5608835</strain>
    </source>
</reference>
<gene>
    <name evidence="1" type="ORF">ERS852392_00975</name>
</gene>
<dbReference type="InterPro" id="IPR017601">
    <property type="entry name" value="DGQHR-contain_dom"/>
</dbReference>
<dbReference type="Pfam" id="PF14072">
    <property type="entry name" value="DndB"/>
    <property type="match status" value="1"/>
</dbReference>
<dbReference type="CDD" id="cd16414">
    <property type="entry name" value="dndB_like"/>
    <property type="match status" value="1"/>
</dbReference>
<dbReference type="RefSeq" id="WP_055301599.1">
    <property type="nucleotide sequence ID" value="NZ_CYYR01000005.1"/>
</dbReference>
<dbReference type="InterPro" id="IPR017642">
    <property type="entry name" value="DNA_S_mod_DndB"/>
</dbReference>
<name>A0A173YMX9_9FIRM</name>
<proteinExistence type="predicted"/>
<dbReference type="Proteomes" id="UP000095395">
    <property type="component" value="Unassembled WGS sequence"/>
</dbReference>